<reference evidence="2 3" key="1">
    <citation type="journal article" date="2015" name="J. Microbiol.">
        <title>Sphingosinicella ginsenosidimutans sp. nov., with ginsenoside converting activity.</title>
        <authorList>
            <person name="Kim J.K."/>
            <person name="Kang M.S."/>
            <person name="Park S.C."/>
            <person name="Kim K.M."/>
            <person name="Choi K."/>
            <person name="Yoon M.H."/>
            <person name="Im W.T."/>
        </authorList>
    </citation>
    <scope>NUCLEOTIDE SEQUENCE [LARGE SCALE GENOMIC DNA]</scope>
    <source>
        <strain evidence="2 3">BS-11</strain>
    </source>
</reference>
<dbReference type="Proteomes" id="UP000321249">
    <property type="component" value="Unassembled WGS sequence"/>
</dbReference>
<dbReference type="InterPro" id="IPR050483">
    <property type="entry name" value="CoA-transferase_III_domain"/>
</dbReference>
<dbReference type="EMBL" id="VOQQ01000001">
    <property type="protein sequence ID" value="TXC63446.1"/>
    <property type="molecule type" value="Genomic_DNA"/>
</dbReference>
<gene>
    <name evidence="2" type="ORF">FRZ32_07100</name>
</gene>
<dbReference type="PANTHER" id="PTHR48207">
    <property type="entry name" value="SUCCINATE--HYDROXYMETHYLGLUTARATE COA-TRANSFERASE"/>
    <property type="match status" value="1"/>
</dbReference>
<dbReference type="PANTHER" id="PTHR48207:SF3">
    <property type="entry name" value="SUCCINATE--HYDROXYMETHYLGLUTARATE COA-TRANSFERASE"/>
    <property type="match status" value="1"/>
</dbReference>
<evidence type="ECO:0000313" key="2">
    <source>
        <dbReference type="EMBL" id="TXC63446.1"/>
    </source>
</evidence>
<comment type="caution">
    <text evidence="2">The sequence shown here is derived from an EMBL/GenBank/DDBJ whole genome shotgun (WGS) entry which is preliminary data.</text>
</comment>
<name>A0A5C6TT59_9SPHN</name>
<dbReference type="InterPro" id="IPR044855">
    <property type="entry name" value="CoA-Trfase_III_dom3_sf"/>
</dbReference>
<dbReference type="Pfam" id="PF02515">
    <property type="entry name" value="CoA_transf_3"/>
    <property type="match status" value="1"/>
</dbReference>
<evidence type="ECO:0000313" key="3">
    <source>
        <dbReference type="Proteomes" id="UP000321249"/>
    </source>
</evidence>
<dbReference type="SUPFAM" id="SSF89796">
    <property type="entry name" value="CoA-transferase family III (CaiB/BaiF)"/>
    <property type="match status" value="1"/>
</dbReference>
<organism evidence="2 3">
    <name type="scientific">Allosphingosinicella ginsenosidimutans</name>
    <dbReference type="NCBI Taxonomy" id="1176539"/>
    <lineage>
        <taxon>Bacteria</taxon>
        <taxon>Pseudomonadati</taxon>
        <taxon>Pseudomonadota</taxon>
        <taxon>Alphaproteobacteria</taxon>
        <taxon>Sphingomonadales</taxon>
        <taxon>Sphingomonadaceae</taxon>
        <taxon>Allosphingosinicella</taxon>
    </lineage>
</organism>
<dbReference type="Gene3D" id="3.30.1540.10">
    <property type="entry name" value="formyl-coa transferase, domain 3"/>
    <property type="match status" value="1"/>
</dbReference>
<dbReference type="OrthoDB" id="5720311at2"/>
<proteinExistence type="predicted"/>
<accession>A0A5C6TT59</accession>
<evidence type="ECO:0000256" key="1">
    <source>
        <dbReference type="ARBA" id="ARBA00022679"/>
    </source>
</evidence>
<dbReference type="InterPro" id="IPR003673">
    <property type="entry name" value="CoA-Trfase_fam_III"/>
</dbReference>
<sequence>MMDPLPLEGLKVVEFTHMVMGPSVGLILGDLGADVVKVEPEGGDHTRRLLGSGAGYFPMFNRNKRSICLDLKSEAGNAAARRLVEEADVMIENFRPGALAKIGLGPDAFAESNPRLIYCSAKGFLAGPYENRTALDEVAQMMGGLAYMTGPPGRPLRAGASVIDIAGGMFGVIGILAAIERRHRTGRGGHVKCSLFETTAFLVGQHMAQKAVTGTPAAPMPARVSAWAVYDVFETARPDEQLFVGVVSDGQWAAFCEALGLDEFGRDPALALNNDRVLQRDRIIPVLRELFAGMTRDELIDRLSAISLPFAPITRPEDLFEDEHLRAANGLVEVTLEDGTTAMLPALPIEIDGRKAGVRRDLPKAGQHDADVFGGAGAH</sequence>
<dbReference type="InterPro" id="IPR023606">
    <property type="entry name" value="CoA-Trfase_III_dom_1_sf"/>
</dbReference>
<dbReference type="AlphaFoldDB" id="A0A5C6TT59"/>
<dbReference type="Gene3D" id="3.40.50.10540">
    <property type="entry name" value="Crotonobetainyl-coa:carnitine coa-transferase, domain 1"/>
    <property type="match status" value="1"/>
</dbReference>
<keyword evidence="3" id="KW-1185">Reference proteome</keyword>
<protein>
    <submittedName>
        <fullName evidence="2">CoA transferase</fullName>
    </submittedName>
</protein>
<dbReference type="GO" id="GO:0008410">
    <property type="term" value="F:CoA-transferase activity"/>
    <property type="evidence" value="ECO:0007669"/>
    <property type="project" value="TreeGrafter"/>
</dbReference>
<keyword evidence="1 2" id="KW-0808">Transferase</keyword>